<dbReference type="Proteomes" id="UP001161247">
    <property type="component" value="Chromosome 6"/>
</dbReference>
<evidence type="ECO:0000313" key="2">
    <source>
        <dbReference type="Proteomes" id="UP001161247"/>
    </source>
</evidence>
<sequence>MLGSWSIKANAPEDNLWVAISVQHPELGNYFTATLRVKRTSIQIARDPALFFWLMPHRVAIWIYWHVSLLSSSYCGYGGKEFPLSNIQDIIVQIIEKKLYYVTVNFKTKWLLDGMRMAICKLKVVAPPVLLRRVKILAVVFGEMPNGPGVEDECLWVGQLADSRSRDMKWQLSSSWT</sequence>
<dbReference type="EMBL" id="OX459123">
    <property type="protein sequence ID" value="CAI9108768.1"/>
    <property type="molecule type" value="Genomic_DNA"/>
</dbReference>
<dbReference type="PANTHER" id="PTHR33973">
    <property type="entry name" value="OS07G0153300 PROTEIN"/>
    <property type="match status" value="1"/>
</dbReference>
<accession>A0AAV1DPW9</accession>
<proteinExistence type="predicted"/>
<dbReference type="AlphaFoldDB" id="A0AAV1DPW9"/>
<keyword evidence="2" id="KW-1185">Reference proteome</keyword>
<dbReference type="InterPro" id="IPR010775">
    <property type="entry name" value="DUF1365"/>
</dbReference>
<evidence type="ECO:0000313" key="1">
    <source>
        <dbReference type="EMBL" id="CAI9108768.1"/>
    </source>
</evidence>
<dbReference type="PANTHER" id="PTHR33973:SF4">
    <property type="entry name" value="OS07G0153300 PROTEIN"/>
    <property type="match status" value="1"/>
</dbReference>
<name>A0AAV1DPW9_OLDCO</name>
<reference evidence="1" key="1">
    <citation type="submission" date="2023-03" db="EMBL/GenBank/DDBJ databases">
        <authorList>
            <person name="Julca I."/>
        </authorList>
    </citation>
    <scope>NUCLEOTIDE SEQUENCE</scope>
</reference>
<protein>
    <submittedName>
        <fullName evidence="1">OLC1v1008451C1</fullName>
    </submittedName>
</protein>
<organism evidence="1 2">
    <name type="scientific">Oldenlandia corymbosa var. corymbosa</name>
    <dbReference type="NCBI Taxonomy" id="529605"/>
    <lineage>
        <taxon>Eukaryota</taxon>
        <taxon>Viridiplantae</taxon>
        <taxon>Streptophyta</taxon>
        <taxon>Embryophyta</taxon>
        <taxon>Tracheophyta</taxon>
        <taxon>Spermatophyta</taxon>
        <taxon>Magnoliopsida</taxon>
        <taxon>eudicotyledons</taxon>
        <taxon>Gunneridae</taxon>
        <taxon>Pentapetalae</taxon>
        <taxon>asterids</taxon>
        <taxon>lamiids</taxon>
        <taxon>Gentianales</taxon>
        <taxon>Rubiaceae</taxon>
        <taxon>Rubioideae</taxon>
        <taxon>Spermacoceae</taxon>
        <taxon>Hedyotis-Oldenlandia complex</taxon>
        <taxon>Oldenlandia</taxon>
    </lineage>
</organism>
<gene>
    <name evidence="1" type="ORF">OLC1_LOCUS16789</name>
</gene>